<sequence length="860" mass="96152">MGSLSTIDKDFVTERLLYLARETAHDAPEVSVVLLALAVPPEALPSNDVNHQRANAWRHLYIDLDDVDAAEGIELLRVTVVLPVEAPLLLEVLRLYFLRMIYAGTLFWGVLDGLWQIYCQAGAAFGGVRPRFMVVSPGFFGSEVRRLVLRAFTEEPEEDPLTVPQALYAATMRSMPGSPRFDRCMQIDEVGEVQKVVIDLVWPSQVFAWWSDKLQRLPTKQIASRFPNHTGLILLLKKDIYLTWRMLIDVPLLCNARAQVMPILPVSTLFSDDELDELQSMSLKESGGLGLKRKKRKDPRQTIVSVPSIRLMPGLAHPLTFNEEQMLRLFVTDPRSMAMDLRSVVKNERDGAYNLSNTQRSRVPLTVEQWETSGGLLGSMMQSVRNGAPDHRMVLSGNRARQRLERHEVLRSAFSLEDPNNPTRKVMRHHLGGGESEGFYALALPDEGSAQAIAAMDYATPHRPADLDGLREPMSKLHRRSGPRRRRGRRPKHVAVCAPGEETVEEGVSETLYALGTACVPGAFDKARLAELRDSFLDLSEADAETFVFGELRGHRRAVHLPFREPFSRLPLLGEDGELLEVLAEYLGEDFELESALIITVDGNTEAQNAHTDTEDDGSVSVHIPLQPLRETFAPLSLCVATHHEPELLDEAAATVRKWRCNGESPMDARKRLVAGTILKRKALLVEWDSTRHPLETLDLRLGKRNCRVRGLRLEDGLSLEALGLEVGDEITHVNDVSFMTWYKRITASSPPLGLHVPLRLRVLRRPTAPQSVEGPRLLVGAPLELGEAIMYDSRTIHWGMANTEDSARHVLYLNFMSSDFNGYSPDGDALAAASPECLEAREAFRKQLRALQRTGGLVP</sequence>
<dbReference type="Gene3D" id="2.60.120.620">
    <property type="entry name" value="q2cbj1_9rhob like domain"/>
    <property type="match status" value="1"/>
</dbReference>
<keyword evidence="1" id="KW-0547">Nucleotide-binding</keyword>
<name>A0ABP0IAF0_9DINO</name>
<gene>
    <name evidence="1" type="ORF">SCF082_LOCUS5822</name>
</gene>
<keyword evidence="1" id="KW-0067">ATP-binding</keyword>
<protein>
    <submittedName>
        <fullName evidence="1">ATP-binding cassette sub-family D member 3</fullName>
    </submittedName>
</protein>
<keyword evidence="2" id="KW-1185">Reference proteome</keyword>
<dbReference type="GO" id="GO:0005524">
    <property type="term" value="F:ATP binding"/>
    <property type="evidence" value="ECO:0007669"/>
    <property type="project" value="UniProtKB-KW"/>
</dbReference>
<evidence type="ECO:0000313" key="2">
    <source>
        <dbReference type="Proteomes" id="UP001642464"/>
    </source>
</evidence>
<reference evidence="1 2" key="1">
    <citation type="submission" date="2024-02" db="EMBL/GenBank/DDBJ databases">
        <authorList>
            <person name="Chen Y."/>
            <person name="Shah S."/>
            <person name="Dougan E. K."/>
            <person name="Thang M."/>
            <person name="Chan C."/>
        </authorList>
    </citation>
    <scope>NUCLEOTIDE SEQUENCE [LARGE SCALE GENOMIC DNA]</scope>
</reference>
<dbReference type="PANTHER" id="PTHR37563">
    <property type="entry name" value="PHYTANOYL-COA DIOXYGENASE FAMILY PROTEIN (AFU_ORTHOLOGUE AFUA_2G03330)"/>
    <property type="match status" value="1"/>
</dbReference>
<dbReference type="SUPFAM" id="SSF51197">
    <property type="entry name" value="Clavaminate synthase-like"/>
    <property type="match status" value="2"/>
</dbReference>
<evidence type="ECO:0000313" key="1">
    <source>
        <dbReference type="EMBL" id="CAK8998886.1"/>
    </source>
</evidence>
<dbReference type="PANTHER" id="PTHR37563:SF2">
    <property type="entry name" value="PHYTANOYL-COA DIOXYGENASE FAMILY PROTEIN (AFU_ORTHOLOGUE AFUA_2G03330)"/>
    <property type="match status" value="1"/>
</dbReference>
<dbReference type="Proteomes" id="UP001642464">
    <property type="component" value="Unassembled WGS sequence"/>
</dbReference>
<dbReference type="EMBL" id="CAXAMM010003191">
    <property type="protein sequence ID" value="CAK8998886.1"/>
    <property type="molecule type" value="Genomic_DNA"/>
</dbReference>
<organism evidence="1 2">
    <name type="scientific">Durusdinium trenchii</name>
    <dbReference type="NCBI Taxonomy" id="1381693"/>
    <lineage>
        <taxon>Eukaryota</taxon>
        <taxon>Sar</taxon>
        <taxon>Alveolata</taxon>
        <taxon>Dinophyceae</taxon>
        <taxon>Suessiales</taxon>
        <taxon>Symbiodiniaceae</taxon>
        <taxon>Durusdinium</taxon>
    </lineage>
</organism>
<accession>A0ABP0IAF0</accession>
<proteinExistence type="predicted"/>
<comment type="caution">
    <text evidence="1">The sequence shown here is derived from an EMBL/GenBank/DDBJ whole genome shotgun (WGS) entry which is preliminary data.</text>
</comment>
<dbReference type="InterPro" id="IPR051961">
    <property type="entry name" value="Fungal_Metabolite_Diox"/>
</dbReference>